<dbReference type="InterPro" id="IPR004193">
    <property type="entry name" value="Glyco_hydro_13_N"/>
</dbReference>
<dbReference type="AlphaFoldDB" id="A0A3N1PA61"/>
<dbReference type="GO" id="GO:0005975">
    <property type="term" value="P:carbohydrate metabolic process"/>
    <property type="evidence" value="ECO:0007669"/>
    <property type="project" value="InterPro"/>
</dbReference>
<dbReference type="Gene3D" id="2.60.40.1180">
    <property type="entry name" value="Golgi alpha-mannosidase II"/>
    <property type="match status" value="1"/>
</dbReference>
<dbReference type="InterPro" id="IPR017853">
    <property type="entry name" value="GH"/>
</dbReference>
<dbReference type="RefSeq" id="WP_246004387.1">
    <property type="nucleotide sequence ID" value="NZ_RJUK01000001.1"/>
</dbReference>
<dbReference type="SMART" id="SM00642">
    <property type="entry name" value="Aamy"/>
    <property type="match status" value="1"/>
</dbReference>
<evidence type="ECO:0000256" key="2">
    <source>
        <dbReference type="ARBA" id="ARBA00023295"/>
    </source>
</evidence>
<dbReference type="PANTHER" id="PTHR43002">
    <property type="entry name" value="GLYCOGEN DEBRANCHING ENZYME"/>
    <property type="match status" value="1"/>
</dbReference>
<evidence type="ECO:0000256" key="1">
    <source>
        <dbReference type="ARBA" id="ARBA00008061"/>
    </source>
</evidence>
<dbReference type="CDD" id="cd02860">
    <property type="entry name" value="E_set_Pullulanase"/>
    <property type="match status" value="1"/>
</dbReference>
<sequence length="1164" mass="127569">MNDNTRNDRAMPRWLMHSARALPMIALAIGAQADHTSDPSSVSIPGNLNPAMGCPGEWQPDCTDAALDEDADGIWRGSFTLPAGDYEYKAAINGGWDENYGANATSGGDNIPLGVPEEQDVRFYYSHESHWVADSVNDVIAAAVGDFQQALGCESNWAPDCMIAWVQDINNTGIYQYTTTDIPPGNYEAKIALNETWDVSYGVDGGNVPFTVEADGEEVTFTYNSLDNSVYVGDVISAGDLSQSKAYWLNENTIAFAVTPDANVQLHFDPQADMTSSPEGISGGEAITLTHDANDMSDALAEKFPHLANYPVFTIAEADLEQIGDILKGQIAVSASNEDGSLVDATGVQIPGVLDDLYTYDGDLGPVYDGDVPSVHLWAPTAQNVTFLLYPDSHTDTAPTELPMTFNAETGVWSITGDANWDRQYYQFDVEVYVPQTGNIETNRVTDPYTLSASTNGQRSQLVNLDDDDLKPEGWDNLAKPTFTAPEDMVVYEVHVRDFSVSDSEVPEAYRGKFKAFTVSDSLGMTHLKSLQEVGLSHVHLLPVNDCATIPEDPADQLTLQDDLSQYAPDSTEQQAAVNAIRGSDAFNWCYDPHHFNTPEGSYATDPDGVARILEFREMVQALNEAGLRVVVDVVYNHTSQSGLGDKSVLDKVVPGYYHRLNSSGNIERSTCCENTASEHAMMEKFMVDSLMTWAELYKVDSFRFDLMGHHSKANILKVKEQLATLTEEDHGVNGEHIYLYGEGWNFGEVADNARFEQATQINMAGTGVGTFNDRFRDAVRGGSPFDSDVNHVINQSFINGLYYDPNAENDGSADELEWLLTSTDRIRIGLAGSLKDFAFIDWQGNEVTGDYGAAVGYTLDPQESINYIEKHDNETLFDINQYKIPLDRTPEDRVRVHNMGTSLALLAQGVPFVQAGQELMRSKSMDRDSYDSGDWFNLLDYSYQQNGWGRGLPPAHSTEASWDTIQPRLADETLAVDEAHILSSLAHFKEMLAIRHSSKLFRLETGAAINEQVSFHNTGTEQKPALVAMHIADGSEDLDPERDAVMVFFNAHVDAQTLSSEDWTEAGWELHPLQQASNDETVKGATFDADTGTFTVPARTTAVFQIAQADTGDDDDTDGGNDDDTDGDNESPEPDRGSSGSANSGLLLMLLALAGIRLVSRRS</sequence>
<name>A0A3N1PA61_9GAMM</name>
<feature type="domain" description="Glycosyl hydrolase family 13 catalytic" evidence="4">
    <location>
        <begin position="585"/>
        <end position="957"/>
    </location>
</feature>
<gene>
    <name evidence="5" type="ORF">EDC38_2202</name>
</gene>
<dbReference type="Pfam" id="PF17967">
    <property type="entry name" value="Pullulanase_N2"/>
    <property type="match status" value="1"/>
</dbReference>
<dbReference type="NCBIfam" id="TIGR02103">
    <property type="entry name" value="pullul_strch"/>
    <property type="match status" value="1"/>
</dbReference>
<dbReference type="Pfam" id="PF22058">
    <property type="entry name" value="X25_BaPul_like"/>
    <property type="match status" value="2"/>
</dbReference>
<keyword evidence="6" id="KW-1185">Reference proteome</keyword>
<feature type="compositionally biased region" description="Acidic residues" evidence="3">
    <location>
        <begin position="1112"/>
        <end position="1133"/>
    </location>
</feature>
<dbReference type="InterPro" id="IPR014756">
    <property type="entry name" value="Ig_E-set"/>
</dbReference>
<dbReference type="SUPFAM" id="SSF81296">
    <property type="entry name" value="E set domains"/>
    <property type="match status" value="2"/>
</dbReference>
<dbReference type="InterPro" id="IPR013780">
    <property type="entry name" value="Glyco_hydro_b"/>
</dbReference>
<reference evidence="5 6" key="1">
    <citation type="submission" date="2018-11" db="EMBL/GenBank/DDBJ databases">
        <title>Genomic Encyclopedia of Type Strains, Phase IV (KMG-IV): sequencing the most valuable type-strain genomes for metagenomic binning, comparative biology and taxonomic classification.</title>
        <authorList>
            <person name="Goeker M."/>
        </authorList>
    </citation>
    <scope>NUCLEOTIDE SEQUENCE [LARGE SCALE GENOMIC DNA]</scope>
    <source>
        <strain evidence="5 6">DSM 16974</strain>
    </source>
</reference>
<protein>
    <submittedName>
        <fullName evidence="5">Pullulanase-type alpha-1,6-glucosidase</fullName>
    </submittedName>
</protein>
<accession>A0A3N1PA61</accession>
<dbReference type="Pfam" id="PF11852">
    <property type="entry name" value="Pullul_strch_C"/>
    <property type="match status" value="1"/>
</dbReference>
<dbReference type="InterPro" id="IPR024561">
    <property type="entry name" value="Pullul_strch_C"/>
</dbReference>
<dbReference type="Gene3D" id="3.20.20.80">
    <property type="entry name" value="Glycosidases"/>
    <property type="match status" value="1"/>
</dbReference>
<feature type="region of interest" description="Disordered" evidence="3">
    <location>
        <begin position="1108"/>
        <end position="1144"/>
    </location>
</feature>
<proteinExistence type="inferred from homology"/>
<evidence type="ECO:0000313" key="5">
    <source>
        <dbReference type="EMBL" id="ROQ21576.1"/>
    </source>
</evidence>
<dbReference type="GO" id="GO:0051060">
    <property type="term" value="F:pullulanase activity"/>
    <property type="evidence" value="ECO:0007669"/>
    <property type="project" value="InterPro"/>
</dbReference>
<dbReference type="InterPro" id="IPR006047">
    <property type="entry name" value="GH13_cat_dom"/>
</dbReference>
<dbReference type="InterPro" id="IPR040671">
    <property type="entry name" value="Pullulanase_N2"/>
</dbReference>
<evidence type="ECO:0000259" key="4">
    <source>
        <dbReference type="SMART" id="SM00642"/>
    </source>
</evidence>
<keyword evidence="2" id="KW-0378">Hydrolase</keyword>
<keyword evidence="2" id="KW-0326">Glycosidase</keyword>
<evidence type="ECO:0000256" key="3">
    <source>
        <dbReference type="SAM" id="MobiDB-lite"/>
    </source>
</evidence>
<dbReference type="Proteomes" id="UP000273643">
    <property type="component" value="Unassembled WGS sequence"/>
</dbReference>
<dbReference type="CDD" id="cd12962">
    <property type="entry name" value="X25_BaPul_like"/>
    <property type="match status" value="2"/>
</dbReference>
<dbReference type="CDD" id="cd11341">
    <property type="entry name" value="AmyAc_Pullulanase_LD-like"/>
    <property type="match status" value="1"/>
</dbReference>
<dbReference type="InterPro" id="IPR013783">
    <property type="entry name" value="Ig-like_fold"/>
</dbReference>
<dbReference type="EMBL" id="RJUK01000001">
    <property type="protein sequence ID" value="ROQ21576.1"/>
    <property type="molecule type" value="Genomic_DNA"/>
</dbReference>
<comment type="similarity">
    <text evidence="1">Belongs to the glycosyl hydrolase 13 family.</text>
</comment>
<dbReference type="InterPro" id="IPR011839">
    <property type="entry name" value="Pullul_strch"/>
</dbReference>
<dbReference type="Gene3D" id="2.60.40.1130">
    <property type="entry name" value="Rab geranylgeranyltransferase alpha-subunit, insert domain"/>
    <property type="match status" value="1"/>
</dbReference>
<comment type="caution">
    <text evidence="5">The sequence shown here is derived from an EMBL/GenBank/DDBJ whole genome shotgun (WGS) entry which is preliminary data.</text>
</comment>
<dbReference type="Gene3D" id="2.60.40.10">
    <property type="entry name" value="Immunoglobulins"/>
    <property type="match status" value="3"/>
</dbReference>
<dbReference type="InterPro" id="IPR054409">
    <property type="entry name" value="X25_BaPul-like"/>
</dbReference>
<evidence type="ECO:0000313" key="6">
    <source>
        <dbReference type="Proteomes" id="UP000273643"/>
    </source>
</evidence>
<dbReference type="SUPFAM" id="SSF51011">
    <property type="entry name" value="Glycosyl hydrolase domain"/>
    <property type="match status" value="1"/>
</dbReference>
<dbReference type="SUPFAM" id="SSF51445">
    <property type="entry name" value="(Trans)glycosidases"/>
    <property type="match status" value="1"/>
</dbReference>
<dbReference type="Pfam" id="PF02922">
    <property type="entry name" value="CBM_48"/>
    <property type="match status" value="1"/>
</dbReference>
<organism evidence="5 6">
    <name type="scientific">Marinimicrobium koreense</name>
    <dbReference type="NCBI Taxonomy" id="306545"/>
    <lineage>
        <taxon>Bacteria</taxon>
        <taxon>Pseudomonadati</taxon>
        <taxon>Pseudomonadota</taxon>
        <taxon>Gammaproteobacteria</taxon>
        <taxon>Cellvibrionales</taxon>
        <taxon>Cellvibrionaceae</taxon>
        <taxon>Marinimicrobium</taxon>
    </lineage>
</organism>